<evidence type="ECO:0000313" key="2">
    <source>
        <dbReference type="Proteomes" id="UP000255098"/>
    </source>
</evidence>
<organism evidence="1 2">
    <name type="scientific">Avibacterium avium</name>
    <name type="common">Pasteurella avium</name>
    <dbReference type="NCBI Taxonomy" id="751"/>
    <lineage>
        <taxon>Bacteria</taxon>
        <taxon>Pseudomonadati</taxon>
        <taxon>Pseudomonadota</taxon>
        <taxon>Gammaproteobacteria</taxon>
        <taxon>Pasteurellales</taxon>
        <taxon>Pasteurellaceae</taxon>
        <taxon>Avibacterium</taxon>
    </lineage>
</organism>
<evidence type="ECO:0000313" key="1">
    <source>
        <dbReference type="EMBL" id="SUB23707.1"/>
    </source>
</evidence>
<dbReference type="EMBL" id="UGSP01000001">
    <property type="protein sequence ID" value="SUB23707.1"/>
    <property type="molecule type" value="Genomic_DNA"/>
</dbReference>
<reference evidence="1 2" key="1">
    <citation type="submission" date="2018-06" db="EMBL/GenBank/DDBJ databases">
        <authorList>
            <consortium name="Pathogen Informatics"/>
            <person name="Doyle S."/>
        </authorList>
    </citation>
    <scope>NUCLEOTIDE SEQUENCE [LARGE SCALE GENOMIC DNA]</scope>
    <source>
        <strain evidence="2">NCTC 11297</strain>
    </source>
</reference>
<gene>
    <name evidence="1" type="ORF">NCTC11297_00721</name>
</gene>
<protein>
    <submittedName>
        <fullName evidence="1">Membrane protein</fullName>
    </submittedName>
</protein>
<sequence>MISSLYRPLKYKGMNLFSLLMTLTLFSGIFLSINQWLTHQRQSAVKIYQDLQAISIAHNQQQRLFMGLSCQTQIEQNQLIFHLHCHKNKVTVRYPTGETSL</sequence>
<proteinExistence type="predicted"/>
<dbReference type="GeneID" id="300132939"/>
<accession>A0A379APT2</accession>
<dbReference type="Pfam" id="PF17344">
    <property type="entry name" value="DUF5374"/>
    <property type="match status" value="1"/>
</dbReference>
<dbReference type="AlphaFoldDB" id="A0A379APT2"/>
<keyword evidence="2" id="KW-1185">Reference proteome</keyword>
<dbReference type="InterPro" id="IPR020511">
    <property type="entry name" value="Uncharacterised_HI0941"/>
</dbReference>
<dbReference type="RefSeq" id="WP_103854152.1">
    <property type="nucleotide sequence ID" value="NZ_JBLOCS010000010.1"/>
</dbReference>
<name>A0A379APT2_AVIAV</name>
<dbReference type="Proteomes" id="UP000255098">
    <property type="component" value="Unassembled WGS sequence"/>
</dbReference>